<evidence type="ECO:0000313" key="6">
    <source>
        <dbReference type="Proteomes" id="UP000731907"/>
    </source>
</evidence>
<organism evidence="5 6">
    <name type="scientific">Paragemmobacter amnigenus</name>
    <dbReference type="NCBI Taxonomy" id="2852097"/>
    <lineage>
        <taxon>Bacteria</taxon>
        <taxon>Pseudomonadati</taxon>
        <taxon>Pseudomonadota</taxon>
        <taxon>Alphaproteobacteria</taxon>
        <taxon>Rhodobacterales</taxon>
        <taxon>Paracoccaceae</taxon>
        <taxon>Paragemmobacter</taxon>
    </lineage>
</organism>
<comment type="caution">
    <text evidence="5">The sequence shown here is derived from an EMBL/GenBank/DDBJ whole genome shotgun (WGS) entry which is preliminary data.</text>
</comment>
<sequence>MSEPVFPSDSAVSPVPAGPFAEAERAAVYRAIHTRRDVRGQFTDRPVGDDVLRRLLEAAHHAPSVGLSQPWNFIVIRSEAVKARAQAAFARANDEARAKFPESRRPLYSALKLEGIGQAPVSLCVTCDHSRGGPVVLGRTHQPEMDLFSTVCAVQNLWLAARAEGIGVGWVSIFRKEDLRAMLGLPDHVSPVAWLCLGHVDALYPEPELQARGWASRLPLEELVFHEGWGMRDGVACP</sequence>
<reference evidence="5 6" key="1">
    <citation type="submission" date="2021-06" db="EMBL/GenBank/DDBJ databases">
        <title>Rhodobacteraceae bacterium strain HSP-20.</title>
        <authorList>
            <person name="Chen W.-M."/>
        </authorList>
    </citation>
    <scope>NUCLEOTIDE SEQUENCE [LARGE SCALE GENOMIC DNA]</scope>
    <source>
        <strain evidence="5 6">HSP-20</strain>
    </source>
</reference>
<dbReference type="InterPro" id="IPR029479">
    <property type="entry name" value="Nitroreductase"/>
</dbReference>
<dbReference type="RefSeq" id="WP_161763867.1">
    <property type="nucleotide sequence ID" value="NZ_JAAATX020000015.1"/>
</dbReference>
<dbReference type="PANTHER" id="PTHR23026:SF90">
    <property type="entry name" value="IODOTYROSINE DEIODINASE 1"/>
    <property type="match status" value="1"/>
</dbReference>
<evidence type="ECO:0000313" key="5">
    <source>
        <dbReference type="EMBL" id="MBU9699806.1"/>
    </source>
</evidence>
<keyword evidence="2" id="KW-0288">FMN</keyword>
<dbReference type="CDD" id="cd02145">
    <property type="entry name" value="BluB"/>
    <property type="match status" value="1"/>
</dbReference>
<dbReference type="InterPro" id="IPR012825">
    <property type="entry name" value="BluB"/>
</dbReference>
<dbReference type="Pfam" id="PF00881">
    <property type="entry name" value="Nitroreductase"/>
    <property type="match status" value="1"/>
</dbReference>
<evidence type="ECO:0000256" key="3">
    <source>
        <dbReference type="ARBA" id="ARBA00023002"/>
    </source>
</evidence>
<feature type="domain" description="Nitroreductase" evidence="4">
    <location>
        <begin position="32"/>
        <end position="199"/>
    </location>
</feature>
<dbReference type="NCBIfam" id="TIGR02476">
    <property type="entry name" value="BluB"/>
    <property type="match status" value="1"/>
</dbReference>
<dbReference type="EC" id="1.13.11.79" evidence="5"/>
<name>A0ABS6J7S3_9RHOB</name>
<keyword evidence="3 5" id="KW-0560">Oxidoreductase</keyword>
<evidence type="ECO:0000256" key="1">
    <source>
        <dbReference type="ARBA" id="ARBA00022630"/>
    </source>
</evidence>
<dbReference type="SUPFAM" id="SSF55469">
    <property type="entry name" value="FMN-dependent nitroreductase-like"/>
    <property type="match status" value="1"/>
</dbReference>
<dbReference type="Gene3D" id="3.40.109.10">
    <property type="entry name" value="NADH Oxidase"/>
    <property type="match status" value="1"/>
</dbReference>
<keyword evidence="6" id="KW-1185">Reference proteome</keyword>
<dbReference type="PANTHER" id="PTHR23026">
    <property type="entry name" value="NADPH NITROREDUCTASE"/>
    <property type="match status" value="1"/>
</dbReference>
<protein>
    <submittedName>
        <fullName evidence="5">5,6-dimethylbenzimidazole synthase</fullName>
        <ecNumber evidence="5">1.13.11.79</ecNumber>
    </submittedName>
</protein>
<accession>A0ABS6J7S3</accession>
<gene>
    <name evidence="5" type="primary">bluB</name>
    <name evidence="5" type="ORF">GU927_018355</name>
</gene>
<dbReference type="EMBL" id="JAAATX020000015">
    <property type="protein sequence ID" value="MBU9699806.1"/>
    <property type="molecule type" value="Genomic_DNA"/>
</dbReference>
<keyword evidence="1" id="KW-0285">Flavoprotein</keyword>
<evidence type="ECO:0000259" key="4">
    <source>
        <dbReference type="Pfam" id="PF00881"/>
    </source>
</evidence>
<dbReference type="GO" id="GO:0102919">
    <property type="term" value="F:5,6-dimethylbenzimidazole synthase activity"/>
    <property type="evidence" value="ECO:0007669"/>
    <property type="project" value="UniProtKB-EC"/>
</dbReference>
<dbReference type="InterPro" id="IPR000415">
    <property type="entry name" value="Nitroreductase-like"/>
</dbReference>
<dbReference type="Proteomes" id="UP000731907">
    <property type="component" value="Unassembled WGS sequence"/>
</dbReference>
<proteinExistence type="predicted"/>
<evidence type="ECO:0000256" key="2">
    <source>
        <dbReference type="ARBA" id="ARBA00022643"/>
    </source>
</evidence>
<dbReference type="InterPro" id="IPR050627">
    <property type="entry name" value="Nitroreductase/BluB"/>
</dbReference>